<dbReference type="Proteomes" id="UP000039865">
    <property type="component" value="Unassembled WGS sequence"/>
</dbReference>
<dbReference type="AlphaFoldDB" id="A0A078AWY1"/>
<name>A0A078AWY1_STYLE</name>
<reference evidence="1 2" key="1">
    <citation type="submission" date="2014-06" db="EMBL/GenBank/DDBJ databases">
        <authorList>
            <person name="Swart Estienne"/>
        </authorList>
    </citation>
    <scope>NUCLEOTIDE SEQUENCE [LARGE SCALE GENOMIC DNA]</scope>
    <source>
        <strain evidence="1 2">130c</strain>
    </source>
</reference>
<organism evidence="1 2">
    <name type="scientific">Stylonychia lemnae</name>
    <name type="common">Ciliate</name>
    <dbReference type="NCBI Taxonomy" id="5949"/>
    <lineage>
        <taxon>Eukaryota</taxon>
        <taxon>Sar</taxon>
        <taxon>Alveolata</taxon>
        <taxon>Ciliophora</taxon>
        <taxon>Intramacronucleata</taxon>
        <taxon>Spirotrichea</taxon>
        <taxon>Stichotrichia</taxon>
        <taxon>Sporadotrichida</taxon>
        <taxon>Oxytrichidae</taxon>
        <taxon>Stylonychinae</taxon>
        <taxon>Stylonychia</taxon>
    </lineage>
</organism>
<accession>A0A078AWY1</accession>
<dbReference type="EMBL" id="CCKQ01014877">
    <property type="protein sequence ID" value="CDW86674.1"/>
    <property type="molecule type" value="Genomic_DNA"/>
</dbReference>
<proteinExistence type="predicted"/>
<keyword evidence="2" id="KW-1185">Reference proteome</keyword>
<dbReference type="InParanoid" id="A0A078AWY1"/>
<sequence>MSLSQKSKKEKNKNAVKDIIWNKLLPQNEKGPIQPIAYDKNEEVASPMKPPNAKINQKIIKLAVSEFKPRNQLFFMLGILCLQLLKCQNKKVRFIGYNTSSLKQSGTNSLHDSCKKSQCQKKCSKIWLKQGI</sequence>
<protein>
    <submittedName>
        <fullName evidence="1">Uncharacterized protein</fullName>
    </submittedName>
</protein>
<evidence type="ECO:0000313" key="2">
    <source>
        <dbReference type="Proteomes" id="UP000039865"/>
    </source>
</evidence>
<evidence type="ECO:0000313" key="1">
    <source>
        <dbReference type="EMBL" id="CDW86674.1"/>
    </source>
</evidence>
<gene>
    <name evidence="1" type="primary">Contig1866.g2016</name>
    <name evidence="1" type="ORF">STYLEM_15772</name>
</gene>